<comment type="caution">
    <text evidence="1">The sequence shown here is derived from an EMBL/GenBank/DDBJ whole genome shotgun (WGS) entry which is preliminary data.</text>
</comment>
<evidence type="ECO:0000313" key="1">
    <source>
        <dbReference type="EMBL" id="CAK9022071.1"/>
    </source>
</evidence>
<sequence>MTSPSPVCPFGPAACASSNDPEEMSTVLYTPECTICRGGVSQAGRARQLSWPKGLIASCLAKNGARNKES</sequence>
<protein>
    <submittedName>
        <fullName evidence="1">Uncharacterized protein</fullName>
    </submittedName>
</protein>
<evidence type="ECO:0000313" key="2">
    <source>
        <dbReference type="Proteomes" id="UP001642464"/>
    </source>
</evidence>
<gene>
    <name evidence="1" type="ORF">SCF082_LOCUS15634</name>
</gene>
<proteinExistence type="predicted"/>
<name>A0ABP0K6B6_9DINO</name>
<dbReference type="Proteomes" id="UP001642464">
    <property type="component" value="Unassembled WGS sequence"/>
</dbReference>
<organism evidence="1 2">
    <name type="scientific">Durusdinium trenchii</name>
    <dbReference type="NCBI Taxonomy" id="1381693"/>
    <lineage>
        <taxon>Eukaryota</taxon>
        <taxon>Sar</taxon>
        <taxon>Alveolata</taxon>
        <taxon>Dinophyceae</taxon>
        <taxon>Suessiales</taxon>
        <taxon>Symbiodiniaceae</taxon>
        <taxon>Durusdinium</taxon>
    </lineage>
</organism>
<dbReference type="EMBL" id="CAXAMM010010002">
    <property type="protein sequence ID" value="CAK9022071.1"/>
    <property type="molecule type" value="Genomic_DNA"/>
</dbReference>
<accession>A0ABP0K6B6</accession>
<reference evidence="1 2" key="1">
    <citation type="submission" date="2024-02" db="EMBL/GenBank/DDBJ databases">
        <authorList>
            <person name="Chen Y."/>
            <person name="Shah S."/>
            <person name="Dougan E. K."/>
            <person name="Thang M."/>
            <person name="Chan C."/>
        </authorList>
    </citation>
    <scope>NUCLEOTIDE SEQUENCE [LARGE SCALE GENOMIC DNA]</scope>
</reference>
<keyword evidence="2" id="KW-1185">Reference proteome</keyword>